<feature type="domain" description="Glycosyl transferase family 1" evidence="1">
    <location>
        <begin position="208"/>
        <end position="360"/>
    </location>
</feature>
<reference evidence="2 3" key="1">
    <citation type="submission" date="2012-05" db="EMBL/GenBank/DDBJ databases">
        <title>Finished chromosome of genome of Chamaesiphon sp. PCC 6605.</title>
        <authorList>
            <consortium name="US DOE Joint Genome Institute"/>
            <person name="Gugger M."/>
            <person name="Coursin T."/>
            <person name="Rippka R."/>
            <person name="Tandeau De Marsac N."/>
            <person name="Huntemann M."/>
            <person name="Wei C.-L."/>
            <person name="Han J."/>
            <person name="Detter J.C."/>
            <person name="Han C."/>
            <person name="Tapia R."/>
            <person name="Chen A."/>
            <person name="Kyrpides N."/>
            <person name="Mavromatis K."/>
            <person name="Markowitz V."/>
            <person name="Szeto E."/>
            <person name="Ivanova N."/>
            <person name="Pagani I."/>
            <person name="Pati A."/>
            <person name="Goodwin L."/>
            <person name="Nordberg H.P."/>
            <person name="Cantor M.N."/>
            <person name="Hua S.X."/>
            <person name="Woyke T."/>
            <person name="Kerfeld C.A."/>
        </authorList>
    </citation>
    <scope>NUCLEOTIDE SEQUENCE [LARGE SCALE GENOMIC DNA]</scope>
    <source>
        <strain evidence="3">ATCC 27169 / PCC 6605</strain>
    </source>
</reference>
<dbReference type="EMBL" id="CP003600">
    <property type="protein sequence ID" value="AFY95368.1"/>
    <property type="molecule type" value="Genomic_DNA"/>
</dbReference>
<dbReference type="CDD" id="cd03801">
    <property type="entry name" value="GT4_PimA-like"/>
    <property type="match status" value="1"/>
</dbReference>
<dbReference type="RefSeq" id="WP_015161472.1">
    <property type="nucleotide sequence ID" value="NC_019697.1"/>
</dbReference>
<dbReference type="PANTHER" id="PTHR12526">
    <property type="entry name" value="GLYCOSYLTRANSFERASE"/>
    <property type="match status" value="1"/>
</dbReference>
<dbReference type="Proteomes" id="UP000010366">
    <property type="component" value="Chromosome"/>
</dbReference>
<evidence type="ECO:0000313" key="2">
    <source>
        <dbReference type="EMBL" id="AFY95368.1"/>
    </source>
</evidence>
<dbReference type="HOGENOM" id="CLU_058587_0_0_3"/>
<dbReference type="AlphaFoldDB" id="K9UL41"/>
<sequence>MKVIITLEHRFDRTPDGRVWTQTTFPYSFWQRYLKVFDRVCVVARIRDVLSVDSDWQLASGDMVSFAAIPNYLGPVQYLRKIASVKQVVRATVGPNDAIIMRVPSQISNDLQPYLKRNNHPYAVEVVADPYDVFAPGSIDHPLRPLFQWLFPRTLRRICANAAAAVYVTKLALQQRYPCTNFSVGVSDVVLPKDRLVTEPRPVRQDLDVVTLVYVGTMSQMYKAPDVLIKAVAACIKQGLNLQLYMLGDGQYRSQLEALAAAQDVGDRIQLLGQLASGDAVQTQLDRSDLFVLASYQEGLPRAMVEAMARGLPCIGSTVGGIPELLPPEDMVVPGDIDALARKIREVVTDPKRMARMSARNLEKAREYRDDVLQQQRTDFYQHVRDCTEAWVASK</sequence>
<dbReference type="STRING" id="1173020.Cha6605_4436"/>
<dbReference type="eggNOG" id="COG0438">
    <property type="taxonomic scope" value="Bacteria"/>
</dbReference>
<dbReference type="Pfam" id="PF00534">
    <property type="entry name" value="Glycos_transf_1"/>
    <property type="match status" value="1"/>
</dbReference>
<gene>
    <name evidence="2" type="ORF">Cha6605_4436</name>
</gene>
<dbReference type="Gene3D" id="3.40.50.2000">
    <property type="entry name" value="Glycogen Phosphorylase B"/>
    <property type="match status" value="2"/>
</dbReference>
<evidence type="ECO:0000259" key="1">
    <source>
        <dbReference type="Pfam" id="PF00534"/>
    </source>
</evidence>
<dbReference type="OrthoDB" id="433681at2"/>
<dbReference type="SUPFAM" id="SSF53756">
    <property type="entry name" value="UDP-Glycosyltransferase/glycogen phosphorylase"/>
    <property type="match status" value="1"/>
</dbReference>
<dbReference type="GO" id="GO:0016757">
    <property type="term" value="F:glycosyltransferase activity"/>
    <property type="evidence" value="ECO:0007669"/>
    <property type="project" value="InterPro"/>
</dbReference>
<dbReference type="KEGG" id="cmp:Cha6605_4436"/>
<dbReference type="InterPro" id="IPR001296">
    <property type="entry name" value="Glyco_trans_1"/>
</dbReference>
<organism evidence="2 3">
    <name type="scientific">Chamaesiphon minutus (strain ATCC 27169 / PCC 6605)</name>
    <dbReference type="NCBI Taxonomy" id="1173020"/>
    <lineage>
        <taxon>Bacteria</taxon>
        <taxon>Bacillati</taxon>
        <taxon>Cyanobacteriota</taxon>
        <taxon>Cyanophyceae</taxon>
        <taxon>Gomontiellales</taxon>
        <taxon>Chamaesiphonaceae</taxon>
        <taxon>Chamaesiphon</taxon>
    </lineage>
</organism>
<protein>
    <submittedName>
        <fullName evidence="2">Glycosyltransferase</fullName>
    </submittedName>
</protein>
<name>K9UL41_CHAP6</name>
<proteinExistence type="predicted"/>
<evidence type="ECO:0000313" key="3">
    <source>
        <dbReference type="Proteomes" id="UP000010366"/>
    </source>
</evidence>
<keyword evidence="3" id="KW-1185">Reference proteome</keyword>
<dbReference type="PATRIC" id="fig|1173020.3.peg.5076"/>
<keyword evidence="2" id="KW-0808">Transferase</keyword>
<accession>K9UL41</accession>